<dbReference type="InterPro" id="IPR029060">
    <property type="entry name" value="PIN-like_dom_sf"/>
</dbReference>
<reference evidence="2" key="1">
    <citation type="journal article" date="2015" name="Nature">
        <title>Complex archaea that bridge the gap between prokaryotes and eukaryotes.</title>
        <authorList>
            <person name="Spang A."/>
            <person name="Saw J.H."/>
            <person name="Jorgensen S.L."/>
            <person name="Zaremba-Niedzwiedzka K."/>
            <person name="Martijn J."/>
            <person name="Lind A.E."/>
            <person name="van Eijk R."/>
            <person name="Schleper C."/>
            <person name="Guy L."/>
            <person name="Ettema T.J."/>
        </authorList>
    </citation>
    <scope>NUCLEOTIDE SEQUENCE</scope>
</reference>
<name>A0A0F9PR88_9ZZZZ</name>
<dbReference type="EMBL" id="LAZR01005017">
    <property type="protein sequence ID" value="KKN03596.1"/>
    <property type="molecule type" value="Genomic_DNA"/>
</dbReference>
<dbReference type="Gene3D" id="3.40.50.1010">
    <property type="entry name" value="5'-nuclease"/>
    <property type="match status" value="1"/>
</dbReference>
<dbReference type="Pfam" id="PF01850">
    <property type="entry name" value="PIN"/>
    <property type="match status" value="1"/>
</dbReference>
<evidence type="ECO:0000313" key="2">
    <source>
        <dbReference type="EMBL" id="KKN03596.1"/>
    </source>
</evidence>
<dbReference type="InterPro" id="IPR052106">
    <property type="entry name" value="PINc/VapC_TA"/>
</dbReference>
<dbReference type="InterPro" id="IPR002716">
    <property type="entry name" value="PIN_dom"/>
</dbReference>
<feature type="domain" description="PIN" evidence="1">
    <location>
        <begin position="7"/>
        <end position="129"/>
    </location>
</feature>
<accession>A0A0F9PR88</accession>
<dbReference type="PANTHER" id="PTHR38826">
    <property type="entry name" value="RIBONUCLEASE VAPC13"/>
    <property type="match status" value="1"/>
</dbReference>
<dbReference type="SUPFAM" id="SSF88723">
    <property type="entry name" value="PIN domain-like"/>
    <property type="match status" value="1"/>
</dbReference>
<dbReference type="PANTHER" id="PTHR38826:SF5">
    <property type="entry name" value="RIBONUCLEASE VAPC13"/>
    <property type="match status" value="1"/>
</dbReference>
<evidence type="ECO:0000259" key="1">
    <source>
        <dbReference type="Pfam" id="PF01850"/>
    </source>
</evidence>
<dbReference type="AlphaFoldDB" id="A0A0F9PR88"/>
<sequence>MEILKGIDSNILIYALNKDLPEHLPCKQLLINIVNGKELVSISSIVFMECFHALVKAFNYKGVEVKKRLIAIIDSKNISVLDISTSSILLAFEITEKYGTGERDSLIAANLLENKVQEIYSHDTDFDKILLIKRIDPIEN</sequence>
<organism evidence="2">
    <name type="scientific">marine sediment metagenome</name>
    <dbReference type="NCBI Taxonomy" id="412755"/>
    <lineage>
        <taxon>unclassified sequences</taxon>
        <taxon>metagenomes</taxon>
        <taxon>ecological metagenomes</taxon>
    </lineage>
</organism>
<proteinExistence type="predicted"/>
<gene>
    <name evidence="2" type="ORF">LCGC14_1106100</name>
</gene>
<comment type="caution">
    <text evidence="2">The sequence shown here is derived from an EMBL/GenBank/DDBJ whole genome shotgun (WGS) entry which is preliminary data.</text>
</comment>
<protein>
    <recommendedName>
        <fullName evidence="1">PIN domain-containing protein</fullName>
    </recommendedName>
</protein>